<dbReference type="EMBL" id="CP127162">
    <property type="protein sequence ID" value="WIV20702.1"/>
    <property type="molecule type" value="Genomic_DNA"/>
</dbReference>
<evidence type="ECO:0000313" key="6">
    <source>
        <dbReference type="Proteomes" id="UP001236415"/>
    </source>
</evidence>
<keyword evidence="1" id="KW-0805">Transcription regulation</keyword>
<dbReference type="SUPFAM" id="SSF46785">
    <property type="entry name" value="Winged helix' DNA-binding domain"/>
    <property type="match status" value="1"/>
</dbReference>
<evidence type="ECO:0000256" key="2">
    <source>
        <dbReference type="ARBA" id="ARBA00023125"/>
    </source>
</evidence>
<dbReference type="PANTHER" id="PTHR42756">
    <property type="entry name" value="TRANSCRIPTIONAL REGULATOR, MARR"/>
    <property type="match status" value="1"/>
</dbReference>
<dbReference type="PROSITE" id="PS50995">
    <property type="entry name" value="HTH_MARR_2"/>
    <property type="match status" value="1"/>
</dbReference>
<dbReference type="SMART" id="SM00347">
    <property type="entry name" value="HTH_MARR"/>
    <property type="match status" value="1"/>
</dbReference>
<organism evidence="5 6">
    <name type="scientific">Paenibacillus polygoni</name>
    <dbReference type="NCBI Taxonomy" id="3050112"/>
    <lineage>
        <taxon>Bacteria</taxon>
        <taxon>Bacillati</taxon>
        <taxon>Bacillota</taxon>
        <taxon>Bacilli</taxon>
        <taxon>Bacillales</taxon>
        <taxon>Paenibacillaceae</taxon>
        <taxon>Paenibacillus</taxon>
    </lineage>
</organism>
<evidence type="ECO:0000313" key="5">
    <source>
        <dbReference type="EMBL" id="WIV20702.1"/>
    </source>
</evidence>
<reference evidence="5 6" key="1">
    <citation type="submission" date="2023-06" db="EMBL/GenBank/DDBJ databases">
        <title>Paenibacillus polygonum sp. nov., an endophytic bacterium, isolated from Polygonum lapathifolium L. in Nanji Wetland National Nature Reserve, South of Poyang Lake, Jiangxi Province, China.</title>
        <authorList>
            <person name="Yu Z."/>
        </authorList>
    </citation>
    <scope>NUCLEOTIDE SEQUENCE [LARGE SCALE GENOMIC DNA]</scope>
    <source>
        <strain evidence="5 6">C31</strain>
    </source>
</reference>
<keyword evidence="3" id="KW-0804">Transcription</keyword>
<dbReference type="Pfam" id="PF01047">
    <property type="entry name" value="MarR"/>
    <property type="match status" value="1"/>
</dbReference>
<keyword evidence="6" id="KW-1185">Reference proteome</keyword>
<dbReference type="InterPro" id="IPR036388">
    <property type="entry name" value="WH-like_DNA-bd_sf"/>
</dbReference>
<evidence type="ECO:0000259" key="4">
    <source>
        <dbReference type="PROSITE" id="PS50995"/>
    </source>
</evidence>
<proteinExistence type="predicted"/>
<dbReference type="Gene3D" id="1.10.10.10">
    <property type="entry name" value="Winged helix-like DNA-binding domain superfamily/Winged helix DNA-binding domain"/>
    <property type="match status" value="1"/>
</dbReference>
<dbReference type="InterPro" id="IPR000835">
    <property type="entry name" value="HTH_MarR-typ"/>
</dbReference>
<dbReference type="InterPro" id="IPR036390">
    <property type="entry name" value="WH_DNA-bd_sf"/>
</dbReference>
<dbReference type="Proteomes" id="UP001236415">
    <property type="component" value="Chromosome"/>
</dbReference>
<keyword evidence="2" id="KW-0238">DNA-binding</keyword>
<dbReference type="RefSeq" id="WP_285747843.1">
    <property type="nucleotide sequence ID" value="NZ_CP127162.1"/>
</dbReference>
<evidence type="ECO:0000256" key="3">
    <source>
        <dbReference type="ARBA" id="ARBA00023163"/>
    </source>
</evidence>
<feature type="domain" description="HTH marR-type" evidence="4">
    <location>
        <begin position="7"/>
        <end position="139"/>
    </location>
</feature>
<sequence length="156" mass="18506">MNKFTLEHSLGFMLGVAYRRSVHLMNQLLKQYEITTEQWSVLFHIYSHEGLNQREIASRAYKDQPTTTRIIDMLEKKNVVVRKPNPADRRAYELFLTDEGAHLCRLILPLEEKLNADFAEIIPEEDMKVFLRVLNEYHTHVQKQQEEVYEQKNSSK</sequence>
<evidence type="ECO:0000256" key="1">
    <source>
        <dbReference type="ARBA" id="ARBA00023015"/>
    </source>
</evidence>
<dbReference type="PRINTS" id="PR00598">
    <property type="entry name" value="HTHMARR"/>
</dbReference>
<name>A0ABY8X5A6_9BACL</name>
<gene>
    <name evidence="5" type="ORF">QPK24_08495</name>
</gene>
<dbReference type="PANTHER" id="PTHR42756:SF1">
    <property type="entry name" value="TRANSCRIPTIONAL REPRESSOR OF EMRAB OPERON"/>
    <property type="match status" value="1"/>
</dbReference>
<protein>
    <submittedName>
        <fullName evidence="5">MarR family transcriptional regulator</fullName>
    </submittedName>
</protein>
<accession>A0ABY8X5A6</accession>